<dbReference type="EMBL" id="JAHLQT010046319">
    <property type="protein sequence ID" value="KAG7153663.1"/>
    <property type="molecule type" value="Genomic_DNA"/>
</dbReference>
<comment type="caution">
    <text evidence="2">The sequence shown here is derived from an EMBL/GenBank/DDBJ whole genome shotgun (WGS) entry which is preliminary data.</text>
</comment>
<evidence type="ECO:0008006" key="4">
    <source>
        <dbReference type="Google" id="ProtNLM"/>
    </source>
</evidence>
<evidence type="ECO:0000256" key="1">
    <source>
        <dbReference type="SAM" id="SignalP"/>
    </source>
</evidence>
<organism evidence="2 3">
    <name type="scientific">Homarus americanus</name>
    <name type="common">American lobster</name>
    <dbReference type="NCBI Taxonomy" id="6706"/>
    <lineage>
        <taxon>Eukaryota</taxon>
        <taxon>Metazoa</taxon>
        <taxon>Ecdysozoa</taxon>
        <taxon>Arthropoda</taxon>
        <taxon>Crustacea</taxon>
        <taxon>Multicrustacea</taxon>
        <taxon>Malacostraca</taxon>
        <taxon>Eumalacostraca</taxon>
        <taxon>Eucarida</taxon>
        <taxon>Decapoda</taxon>
        <taxon>Pleocyemata</taxon>
        <taxon>Astacidea</taxon>
        <taxon>Nephropoidea</taxon>
        <taxon>Nephropidae</taxon>
        <taxon>Homarus</taxon>
    </lineage>
</organism>
<dbReference type="AlphaFoldDB" id="A0A8J5J9U4"/>
<feature type="chain" id="PRO_5035270121" description="Secreted protein" evidence="1">
    <location>
        <begin position="25"/>
        <end position="95"/>
    </location>
</feature>
<name>A0A8J5J9U4_HOMAM</name>
<accession>A0A8J5J9U4</accession>
<proteinExistence type="predicted"/>
<evidence type="ECO:0000313" key="2">
    <source>
        <dbReference type="EMBL" id="KAG7153663.1"/>
    </source>
</evidence>
<feature type="signal peptide" evidence="1">
    <location>
        <begin position="1"/>
        <end position="24"/>
    </location>
</feature>
<sequence length="95" mass="10272">MTPCSRFILLATLVVVVVVSLATAAPEPGFVRGYSRGYSRPAVAVVQPYHRPNPYLQGQFIRGSPGGVFFNSPEVFGTGDFSLEFGHGGHRRVYG</sequence>
<keyword evidence="3" id="KW-1185">Reference proteome</keyword>
<protein>
    <recommendedName>
        <fullName evidence="4">Secreted protein</fullName>
    </recommendedName>
</protein>
<gene>
    <name evidence="2" type="ORF">Hamer_G009330</name>
</gene>
<reference evidence="2" key="1">
    <citation type="journal article" date="2021" name="Sci. Adv.">
        <title>The American lobster genome reveals insights on longevity, neural, and immune adaptations.</title>
        <authorList>
            <person name="Polinski J.M."/>
            <person name="Zimin A.V."/>
            <person name="Clark K.F."/>
            <person name="Kohn A.B."/>
            <person name="Sadowski N."/>
            <person name="Timp W."/>
            <person name="Ptitsyn A."/>
            <person name="Khanna P."/>
            <person name="Romanova D.Y."/>
            <person name="Williams P."/>
            <person name="Greenwood S.J."/>
            <person name="Moroz L.L."/>
            <person name="Walt D.R."/>
            <person name="Bodnar A.G."/>
        </authorList>
    </citation>
    <scope>NUCLEOTIDE SEQUENCE</scope>
    <source>
        <strain evidence="2">GMGI-L3</strain>
    </source>
</reference>
<evidence type="ECO:0000313" key="3">
    <source>
        <dbReference type="Proteomes" id="UP000747542"/>
    </source>
</evidence>
<dbReference type="Proteomes" id="UP000747542">
    <property type="component" value="Unassembled WGS sequence"/>
</dbReference>
<keyword evidence="1" id="KW-0732">Signal</keyword>